<organism evidence="3 4">
    <name type="scientific">Paracoccus chinensis</name>
    <dbReference type="NCBI Taxonomy" id="525640"/>
    <lineage>
        <taxon>Bacteria</taxon>
        <taxon>Pseudomonadati</taxon>
        <taxon>Pseudomonadota</taxon>
        <taxon>Alphaproteobacteria</taxon>
        <taxon>Rhodobacterales</taxon>
        <taxon>Paracoccaceae</taxon>
        <taxon>Paracoccus</taxon>
    </lineage>
</organism>
<evidence type="ECO:0000313" key="3">
    <source>
        <dbReference type="EMBL" id="SDK91327.1"/>
    </source>
</evidence>
<keyword evidence="4" id="KW-1185">Reference proteome</keyword>
<name>A0A1G9FSJ5_9RHOB</name>
<protein>
    <submittedName>
        <fullName evidence="3">Ion channel</fullName>
    </submittedName>
</protein>
<dbReference type="STRING" id="525640.SAMN04487971_10475"/>
<gene>
    <name evidence="3" type="ORF">SAMN04487971_10475</name>
</gene>
<dbReference type="EMBL" id="FNGE01000004">
    <property type="protein sequence ID" value="SDK91327.1"/>
    <property type="molecule type" value="Genomic_DNA"/>
</dbReference>
<dbReference type="Gene3D" id="1.10.287.70">
    <property type="match status" value="1"/>
</dbReference>
<keyword evidence="1" id="KW-0812">Transmembrane</keyword>
<feature type="transmembrane region" description="Helical" evidence="1">
    <location>
        <begin position="6"/>
        <end position="26"/>
    </location>
</feature>
<keyword evidence="1" id="KW-1133">Transmembrane helix</keyword>
<dbReference type="Pfam" id="PF07885">
    <property type="entry name" value="Ion_trans_2"/>
    <property type="match status" value="1"/>
</dbReference>
<keyword evidence="1" id="KW-0472">Membrane</keyword>
<dbReference type="RefSeq" id="WP_090753821.1">
    <property type="nucleotide sequence ID" value="NZ_FNGE01000004.1"/>
</dbReference>
<dbReference type="OrthoDB" id="2974133at2"/>
<evidence type="ECO:0000259" key="2">
    <source>
        <dbReference type="Pfam" id="PF07885"/>
    </source>
</evidence>
<reference evidence="4" key="1">
    <citation type="submission" date="2016-10" db="EMBL/GenBank/DDBJ databases">
        <authorList>
            <person name="Varghese N."/>
            <person name="Submissions S."/>
        </authorList>
    </citation>
    <scope>NUCLEOTIDE SEQUENCE [LARGE SCALE GENOMIC DNA]</scope>
    <source>
        <strain evidence="4">CGMCC 1.7655</strain>
    </source>
</reference>
<evidence type="ECO:0000313" key="4">
    <source>
        <dbReference type="Proteomes" id="UP000199555"/>
    </source>
</evidence>
<proteinExistence type="predicted"/>
<accession>A0A1G9FSJ5</accession>
<feature type="transmembrane region" description="Helical" evidence="1">
    <location>
        <begin position="108"/>
        <end position="129"/>
    </location>
</feature>
<dbReference type="AlphaFoldDB" id="A0A1G9FSJ5"/>
<feature type="domain" description="Potassium channel" evidence="2">
    <location>
        <begin position="64"/>
        <end position="130"/>
    </location>
</feature>
<feature type="transmembrane region" description="Helical" evidence="1">
    <location>
        <begin position="47"/>
        <end position="69"/>
    </location>
</feature>
<dbReference type="Proteomes" id="UP000199555">
    <property type="component" value="Unassembled WGS sequence"/>
</dbReference>
<evidence type="ECO:0000256" key="1">
    <source>
        <dbReference type="SAM" id="Phobius"/>
    </source>
</evidence>
<dbReference type="SUPFAM" id="SSF81324">
    <property type="entry name" value="Voltage-gated potassium channels"/>
    <property type="match status" value="1"/>
</dbReference>
<sequence length="156" mass="17361">MLFQIALGSVLILTTIVAGSLSLYLVEIVLWRVHGWLLREPHWPKMFIMVMAASVWALGLMGACVWLWASAFMALSVFPTWELAVYFALETFTTLGFGDVLAPARWRILAGMAAANGLLNFGLMTAVLMEGVRDLRIRQSRSRSSRPGHRAGHEEV</sequence>
<dbReference type="InterPro" id="IPR013099">
    <property type="entry name" value="K_chnl_dom"/>
</dbReference>